<feature type="transmembrane region" description="Helical" evidence="1">
    <location>
        <begin position="60"/>
        <end position="78"/>
    </location>
</feature>
<feature type="transmembrane region" description="Helical" evidence="1">
    <location>
        <begin position="12"/>
        <end position="31"/>
    </location>
</feature>
<gene>
    <name evidence="2" type="ORF">EYH45_01980</name>
</gene>
<reference evidence="2" key="1">
    <citation type="journal article" date="2020" name="ISME J.">
        <title>Gammaproteobacteria mediating utilization of methyl-, sulfur- and petroleum organic compounds in deep ocean hydrothermal plumes.</title>
        <authorList>
            <person name="Zhou Z."/>
            <person name="Liu Y."/>
            <person name="Pan J."/>
            <person name="Cron B.R."/>
            <person name="Toner B.M."/>
            <person name="Anantharaman K."/>
            <person name="Breier J.A."/>
            <person name="Dick G.J."/>
            <person name="Li M."/>
        </authorList>
    </citation>
    <scope>NUCLEOTIDE SEQUENCE</scope>
    <source>
        <strain evidence="2">SZUA-1515</strain>
    </source>
</reference>
<organism evidence="2 3">
    <name type="scientific">Caldiarchaeum subterraneum</name>
    <dbReference type="NCBI Taxonomy" id="311458"/>
    <lineage>
        <taxon>Archaea</taxon>
        <taxon>Nitrososphaerota</taxon>
        <taxon>Candidatus Caldarchaeales</taxon>
        <taxon>Candidatus Caldarchaeaceae</taxon>
        <taxon>Candidatus Caldarchaeum</taxon>
    </lineage>
</organism>
<dbReference type="AlphaFoldDB" id="A0A833EBJ6"/>
<proteinExistence type="predicted"/>
<dbReference type="Proteomes" id="UP000608579">
    <property type="component" value="Unassembled WGS sequence"/>
</dbReference>
<feature type="transmembrane region" description="Helical" evidence="1">
    <location>
        <begin position="93"/>
        <end position="114"/>
    </location>
</feature>
<keyword evidence="1" id="KW-0812">Transmembrane</keyword>
<accession>A0A833EBJ6</accession>
<dbReference type="EMBL" id="DQVM01000035">
    <property type="protein sequence ID" value="HIQ29314.1"/>
    <property type="molecule type" value="Genomic_DNA"/>
</dbReference>
<evidence type="ECO:0000256" key="1">
    <source>
        <dbReference type="SAM" id="Phobius"/>
    </source>
</evidence>
<protein>
    <recommendedName>
        <fullName evidence="4">Copper resistance protein D domain-containing protein</fullName>
    </recommendedName>
</protein>
<keyword evidence="1" id="KW-0472">Membrane</keyword>
<sequence length="161" mass="17718">MSLVLFTVLKSLHVIFASLWVGGIVLTVVINRGLRRSMPPMDATRTLGVIGRAIQRPMRLSLYLAIVTGVALLLLKGISPTELLSPTFYTTQLGGMLMGKAISVAVVLILLPLHSRLGTEIYKTQDRKTYHYLRIRILAVGWASLIFSILTILFGTGLRIS</sequence>
<evidence type="ECO:0008006" key="4">
    <source>
        <dbReference type="Google" id="ProtNLM"/>
    </source>
</evidence>
<evidence type="ECO:0000313" key="3">
    <source>
        <dbReference type="Proteomes" id="UP000608579"/>
    </source>
</evidence>
<comment type="caution">
    <text evidence="2">The sequence shown here is derived from an EMBL/GenBank/DDBJ whole genome shotgun (WGS) entry which is preliminary data.</text>
</comment>
<keyword evidence="1" id="KW-1133">Transmembrane helix</keyword>
<evidence type="ECO:0000313" key="2">
    <source>
        <dbReference type="EMBL" id="HIQ29314.1"/>
    </source>
</evidence>
<name>A0A833EBJ6_CALS0</name>
<feature type="transmembrane region" description="Helical" evidence="1">
    <location>
        <begin position="135"/>
        <end position="158"/>
    </location>
</feature>